<organism evidence="2 3">
    <name type="scientific">Letharia columbiana</name>
    <dbReference type="NCBI Taxonomy" id="112416"/>
    <lineage>
        <taxon>Eukaryota</taxon>
        <taxon>Fungi</taxon>
        <taxon>Dikarya</taxon>
        <taxon>Ascomycota</taxon>
        <taxon>Pezizomycotina</taxon>
        <taxon>Lecanoromycetes</taxon>
        <taxon>OSLEUM clade</taxon>
        <taxon>Lecanoromycetidae</taxon>
        <taxon>Lecanorales</taxon>
        <taxon>Lecanorineae</taxon>
        <taxon>Parmeliaceae</taxon>
        <taxon>Letharia</taxon>
    </lineage>
</organism>
<dbReference type="GeneID" id="59291371"/>
<sequence>MRTAGMPRSEGKDSAPVDSARDARTASASVVLASKMWAAAEIGFDAAPGQPKRSVHIIDTDDPIAHLERELDAQMAQTATAAHNAHRITRLQITAFQRREDRQPRAHERRGLHKRQRLRHRHDLSCIDEGVLLEAAIARDAVVAGLRAVNGVAGFILCVYAFLATTAGMVRATWHADAGADLEGAGGWDGGAEGDDGAGELVAGDQGEGFAHGAGGVDGVGVARWNGGVGYLVSDLTRLKAIDINILGVEVVNRL</sequence>
<gene>
    <name evidence="2" type="ORF">HO173_009721</name>
</gene>
<evidence type="ECO:0000256" key="1">
    <source>
        <dbReference type="SAM" id="MobiDB-lite"/>
    </source>
</evidence>
<feature type="compositionally biased region" description="Basic and acidic residues" evidence="1">
    <location>
        <begin position="9"/>
        <end position="23"/>
    </location>
</feature>
<evidence type="ECO:0000313" key="3">
    <source>
        <dbReference type="Proteomes" id="UP000578531"/>
    </source>
</evidence>
<accession>A0A8H6L1J2</accession>
<name>A0A8H6L1J2_9LECA</name>
<dbReference type="RefSeq" id="XP_037161557.1">
    <property type="nucleotide sequence ID" value="XM_037311610.1"/>
</dbReference>
<evidence type="ECO:0000313" key="2">
    <source>
        <dbReference type="EMBL" id="KAF6232127.1"/>
    </source>
</evidence>
<comment type="caution">
    <text evidence="2">The sequence shown here is derived from an EMBL/GenBank/DDBJ whole genome shotgun (WGS) entry which is preliminary data.</text>
</comment>
<proteinExistence type="predicted"/>
<dbReference type="AlphaFoldDB" id="A0A8H6L1J2"/>
<feature type="region of interest" description="Disordered" evidence="1">
    <location>
        <begin position="1"/>
        <end position="23"/>
    </location>
</feature>
<dbReference type="Proteomes" id="UP000578531">
    <property type="component" value="Unassembled WGS sequence"/>
</dbReference>
<dbReference type="EMBL" id="JACCJC010000051">
    <property type="protein sequence ID" value="KAF6232127.1"/>
    <property type="molecule type" value="Genomic_DNA"/>
</dbReference>
<reference evidence="2 3" key="1">
    <citation type="journal article" date="2020" name="Genomics">
        <title>Complete, high-quality genomes from long-read metagenomic sequencing of two wolf lichen thalli reveals enigmatic genome architecture.</title>
        <authorList>
            <person name="McKenzie S.K."/>
            <person name="Walston R.F."/>
            <person name="Allen J.L."/>
        </authorList>
    </citation>
    <scope>NUCLEOTIDE SEQUENCE [LARGE SCALE GENOMIC DNA]</scope>
    <source>
        <strain evidence="2">WasteWater2</strain>
    </source>
</reference>
<keyword evidence="3" id="KW-1185">Reference proteome</keyword>
<protein>
    <submittedName>
        <fullName evidence="2">Uncharacterized protein</fullName>
    </submittedName>
</protein>